<dbReference type="GO" id="GO:0043190">
    <property type="term" value="C:ATP-binding cassette (ABC) transporter complex"/>
    <property type="evidence" value="ECO:0007669"/>
    <property type="project" value="InterPro"/>
</dbReference>
<dbReference type="Proteomes" id="UP000187891">
    <property type="component" value="Unassembled WGS sequence"/>
</dbReference>
<dbReference type="Pfam" id="PF00496">
    <property type="entry name" value="SBP_bac_5"/>
    <property type="match status" value="1"/>
</dbReference>
<evidence type="ECO:0000256" key="3">
    <source>
        <dbReference type="ARBA" id="ARBA00022729"/>
    </source>
</evidence>
<dbReference type="CDD" id="cd08497">
    <property type="entry name" value="MbnE-like"/>
    <property type="match status" value="1"/>
</dbReference>
<sequence length="608" mass="67941">MRSLLAFIPALLFSGLALAEPLHGISMHGTPALPADYKSFPYVNPDVKKGGRVSYGVVGTFDSLNPFVLKGMRTTARGVWDPEFGNLMYEPLMQRSGDEPFSLYGLLAETAEWDDDRTYIQFNLNPKAKWQDGQPVTPEDVMFTFNLLKDKGRPPFNSRLNGVAKMEKIGEHGVRFTFNENANRETPLILASSTPILPKHAIDPDTFEQSGLGKVVGSGPYRIKSLRPGERVIWERNPDYWGKDVPSKVGFDNYDEISILYFLQVTTMFEAFKKGDIDIYPEGDAINGSADTSHWGQAYNFPAVQRGDIARDIFEPRQPSGMFGLVFNTRKAIFANEKVREGLSYALDFEWMNRNIMGGSFKRTQSYYQNSPLGAFGNAADARELALLRDAAKKLPPELLAGTYAMPVTDGSGADRTVLKLAVDTLKQGGYSIKNGKMSDAKGRQLVFEIMTQNPAQERIALAYQRSLRLIGVDMAIRSVDDGQYQARSNSFEYDMIIRSLPSSLSPGAEQLNRWGSASRDANGSFNYAGVADPDVDRMLDALLQARSTEDFQAAVRGYDRLLTAGHYIIPLYHIGAQWVARWKYIARPEMTPMVGNQKQTWWDARAQ</sequence>
<dbReference type="GO" id="GO:0015833">
    <property type="term" value="P:peptide transport"/>
    <property type="evidence" value="ECO:0007669"/>
    <property type="project" value="TreeGrafter"/>
</dbReference>
<dbReference type="GO" id="GO:0042884">
    <property type="term" value="P:microcin transport"/>
    <property type="evidence" value="ECO:0007669"/>
    <property type="project" value="TreeGrafter"/>
</dbReference>
<dbReference type="Gene3D" id="3.40.190.10">
    <property type="entry name" value="Periplasmic binding protein-like II"/>
    <property type="match status" value="1"/>
</dbReference>
<name>A0A1R3T789_9HYPH</name>
<dbReference type="InterPro" id="IPR030678">
    <property type="entry name" value="Peptide/Ni-bd"/>
</dbReference>
<accession>A0A1R3T789</accession>
<dbReference type="Gene3D" id="3.10.105.10">
    <property type="entry name" value="Dipeptide-binding Protein, Domain 3"/>
    <property type="match status" value="1"/>
</dbReference>
<evidence type="ECO:0000259" key="5">
    <source>
        <dbReference type="Pfam" id="PF00496"/>
    </source>
</evidence>
<dbReference type="PIRSF" id="PIRSF002741">
    <property type="entry name" value="MppA"/>
    <property type="match status" value="1"/>
</dbReference>
<dbReference type="PANTHER" id="PTHR30290">
    <property type="entry name" value="PERIPLASMIC BINDING COMPONENT OF ABC TRANSPORTER"/>
    <property type="match status" value="1"/>
</dbReference>
<dbReference type="EMBL" id="FMUE01000001">
    <property type="protein sequence ID" value="SCX01886.1"/>
    <property type="molecule type" value="Genomic_DNA"/>
</dbReference>
<feature type="chain" id="PRO_5013023519" evidence="4">
    <location>
        <begin position="20"/>
        <end position="608"/>
    </location>
</feature>
<comment type="similarity">
    <text evidence="2">Belongs to the bacterial solute-binding protein 5 family.</text>
</comment>
<keyword evidence="3 4" id="KW-0732">Signal</keyword>
<dbReference type="GO" id="GO:0030288">
    <property type="term" value="C:outer membrane-bounded periplasmic space"/>
    <property type="evidence" value="ECO:0007669"/>
    <property type="project" value="TreeGrafter"/>
</dbReference>
<protein>
    <submittedName>
        <fullName evidence="6">Putative D,D-dipeptide-binding periplasmic protein DdpA</fullName>
    </submittedName>
</protein>
<dbReference type="AlphaFoldDB" id="A0A1R3T789"/>
<evidence type="ECO:0000256" key="1">
    <source>
        <dbReference type="ARBA" id="ARBA00004418"/>
    </source>
</evidence>
<feature type="domain" description="Solute-binding protein family 5" evidence="5">
    <location>
        <begin position="104"/>
        <end position="521"/>
    </location>
</feature>
<comment type="subcellular location">
    <subcellularLocation>
        <location evidence="1">Periplasm</location>
    </subcellularLocation>
</comment>
<feature type="signal peptide" evidence="4">
    <location>
        <begin position="1"/>
        <end position="19"/>
    </location>
</feature>
<reference evidence="7" key="1">
    <citation type="submission" date="2016-10" db="EMBL/GenBank/DDBJ databases">
        <authorList>
            <person name="Wibberg D."/>
        </authorList>
    </citation>
    <scope>NUCLEOTIDE SEQUENCE [LARGE SCALE GENOMIC DNA]</scope>
</reference>
<evidence type="ECO:0000256" key="2">
    <source>
        <dbReference type="ARBA" id="ARBA00005695"/>
    </source>
</evidence>
<gene>
    <name evidence="6" type="primary">ddpA_1</name>
    <name evidence="6" type="ORF">DSM25559_0179</name>
</gene>
<evidence type="ECO:0000256" key="4">
    <source>
        <dbReference type="SAM" id="SignalP"/>
    </source>
</evidence>
<evidence type="ECO:0000313" key="7">
    <source>
        <dbReference type="Proteomes" id="UP000187891"/>
    </source>
</evidence>
<dbReference type="InterPro" id="IPR000914">
    <property type="entry name" value="SBP_5_dom"/>
</dbReference>
<proteinExistence type="inferred from homology"/>
<dbReference type="GO" id="GO:1904680">
    <property type="term" value="F:peptide transmembrane transporter activity"/>
    <property type="evidence" value="ECO:0007669"/>
    <property type="project" value="TreeGrafter"/>
</dbReference>
<dbReference type="InterPro" id="IPR039424">
    <property type="entry name" value="SBP_5"/>
</dbReference>
<evidence type="ECO:0000313" key="6">
    <source>
        <dbReference type="EMBL" id="SCX01886.1"/>
    </source>
</evidence>
<dbReference type="STRING" id="1907666.DSM25559_0179"/>
<dbReference type="SUPFAM" id="SSF53850">
    <property type="entry name" value="Periplasmic binding protein-like II"/>
    <property type="match status" value="1"/>
</dbReference>
<organism evidence="6 7">
    <name type="scientific">Agrobacterium rosae</name>
    <dbReference type="NCBI Taxonomy" id="1972867"/>
    <lineage>
        <taxon>Bacteria</taxon>
        <taxon>Pseudomonadati</taxon>
        <taxon>Pseudomonadota</taxon>
        <taxon>Alphaproteobacteria</taxon>
        <taxon>Hyphomicrobiales</taxon>
        <taxon>Rhizobiaceae</taxon>
        <taxon>Rhizobium/Agrobacterium group</taxon>
        <taxon>Agrobacterium</taxon>
    </lineage>
</organism>
<dbReference type="PANTHER" id="PTHR30290:SF64">
    <property type="entry name" value="ABC TRANSPORTER PERIPLASMIC BINDING PROTEIN"/>
    <property type="match status" value="1"/>
</dbReference>
<dbReference type="RefSeq" id="WP_077117131.1">
    <property type="nucleotide sequence ID" value="NZ_FMUE01000001.1"/>
</dbReference>